<dbReference type="InterPro" id="IPR004360">
    <property type="entry name" value="Glyas_Fos-R_dOase_dom"/>
</dbReference>
<dbReference type="Gene3D" id="3.10.180.10">
    <property type="entry name" value="2,3-Dihydroxybiphenyl 1,2-Dioxygenase, domain 1"/>
    <property type="match status" value="1"/>
</dbReference>
<dbReference type="EMBL" id="FQYT01000031">
    <property type="protein sequence ID" value="SHJ65384.1"/>
    <property type="molecule type" value="Genomic_DNA"/>
</dbReference>
<evidence type="ECO:0000313" key="2">
    <source>
        <dbReference type="EMBL" id="SHJ65384.1"/>
    </source>
</evidence>
<dbReference type="InterPro" id="IPR029068">
    <property type="entry name" value="Glyas_Bleomycin-R_OHBP_Dase"/>
</dbReference>
<evidence type="ECO:0000313" key="3">
    <source>
        <dbReference type="Proteomes" id="UP000184342"/>
    </source>
</evidence>
<organism evidence="2 3">
    <name type="scientific">Parasporobacterium paucivorans DSM 15970</name>
    <dbReference type="NCBI Taxonomy" id="1122934"/>
    <lineage>
        <taxon>Bacteria</taxon>
        <taxon>Bacillati</taxon>
        <taxon>Bacillota</taxon>
        <taxon>Clostridia</taxon>
        <taxon>Lachnospirales</taxon>
        <taxon>Lachnospiraceae</taxon>
        <taxon>Parasporobacterium</taxon>
    </lineage>
</organism>
<name>A0A1M6L2L7_9FIRM</name>
<dbReference type="PANTHER" id="PTHR36113">
    <property type="entry name" value="LYASE, PUTATIVE-RELATED-RELATED"/>
    <property type="match status" value="1"/>
</dbReference>
<dbReference type="PANTHER" id="PTHR36113:SF1">
    <property type="entry name" value="GLYOXALASE_BLEOMYCIN RESISTANCE PROTEIN_DIOXYGENASE"/>
    <property type="match status" value="1"/>
</dbReference>
<feature type="domain" description="VOC" evidence="1">
    <location>
        <begin position="2"/>
        <end position="119"/>
    </location>
</feature>
<protein>
    <submittedName>
        <fullName evidence="2">Lactoylglutathione lyase</fullName>
    </submittedName>
</protein>
<dbReference type="GO" id="GO:0016829">
    <property type="term" value="F:lyase activity"/>
    <property type="evidence" value="ECO:0007669"/>
    <property type="project" value="UniProtKB-KW"/>
</dbReference>
<dbReference type="InterPro" id="IPR037523">
    <property type="entry name" value="VOC_core"/>
</dbReference>
<sequence length="120" mass="13676">MKFCWSTIQVKDMDESLRFYEDIIGLKVNRRFKAGPGIEIVFLGDGETKIELVCDENGKDVNIGTDISWGFEVESVEEKMDFVRAKGISIESGPFQPNPHVKFFYIKDPNGLKIQLVENV</sequence>
<keyword evidence="3" id="KW-1185">Reference proteome</keyword>
<proteinExistence type="predicted"/>
<reference evidence="2 3" key="1">
    <citation type="submission" date="2016-11" db="EMBL/GenBank/DDBJ databases">
        <authorList>
            <person name="Jaros S."/>
            <person name="Januszkiewicz K."/>
            <person name="Wedrychowicz H."/>
        </authorList>
    </citation>
    <scope>NUCLEOTIDE SEQUENCE [LARGE SCALE GENOMIC DNA]</scope>
    <source>
        <strain evidence="2 3">DSM 15970</strain>
    </source>
</reference>
<dbReference type="OrthoDB" id="192739at2"/>
<accession>A0A1M6L2L7</accession>
<dbReference type="InterPro" id="IPR051332">
    <property type="entry name" value="Fosfomycin_Res_Enzymes"/>
</dbReference>
<dbReference type="STRING" id="1122934.SAMN02745691_02315"/>
<dbReference type="AlphaFoldDB" id="A0A1M6L2L7"/>
<dbReference type="SUPFAM" id="SSF54593">
    <property type="entry name" value="Glyoxalase/Bleomycin resistance protein/Dihydroxybiphenyl dioxygenase"/>
    <property type="match status" value="1"/>
</dbReference>
<dbReference type="Pfam" id="PF00903">
    <property type="entry name" value="Glyoxalase"/>
    <property type="match status" value="1"/>
</dbReference>
<keyword evidence="2" id="KW-0456">Lyase</keyword>
<dbReference type="Proteomes" id="UP000184342">
    <property type="component" value="Unassembled WGS sequence"/>
</dbReference>
<evidence type="ECO:0000259" key="1">
    <source>
        <dbReference type="PROSITE" id="PS51819"/>
    </source>
</evidence>
<dbReference type="PROSITE" id="PS51819">
    <property type="entry name" value="VOC"/>
    <property type="match status" value="1"/>
</dbReference>
<dbReference type="RefSeq" id="WP_073994557.1">
    <property type="nucleotide sequence ID" value="NZ_FQYT01000031.1"/>
</dbReference>
<gene>
    <name evidence="2" type="ORF">SAMN02745691_02315</name>
</gene>